<dbReference type="PROSITE" id="PS51257">
    <property type="entry name" value="PROKAR_LIPOPROTEIN"/>
    <property type="match status" value="1"/>
</dbReference>
<dbReference type="Pfam" id="PF16132">
    <property type="entry name" value="DUF4843"/>
    <property type="match status" value="1"/>
</dbReference>
<sequence>MKNIICICATALVIVSGCKKSPYLSYSDIARVQMSDTTTQTATFVFENKSVVQDTVYIDINTIGGITPYDRPVKLMQVPEVTYTYKRDPVTNQIIDSIGTELPFKAQPGVHYVDFNDKAVQGIMVVKANEATAKIPVILLRDASLATNTYRLRIQLVANDQFGLGEKAAREKTLTFSDHLERFKSWQTDNGFSPAYNWFNKYSTGKHQFMIDVLKQNIDEAWYQAANSNGSLRQFVTVLKEALAAFNSDPANIASGKAPVRENASPTSPAITFP</sequence>
<protein>
    <recommendedName>
        <fullName evidence="4">DUF4843 domain-containing protein</fullName>
    </recommendedName>
</protein>
<gene>
    <name evidence="2" type="ORF">SAMN05444266_11194</name>
</gene>
<keyword evidence="3" id="KW-1185">Reference proteome</keyword>
<dbReference type="InterPro" id="IPR032299">
    <property type="entry name" value="DUF4843"/>
</dbReference>
<feature type="region of interest" description="Disordered" evidence="1">
    <location>
        <begin position="254"/>
        <end position="274"/>
    </location>
</feature>
<dbReference type="EMBL" id="FRBL01000011">
    <property type="protein sequence ID" value="SHM80605.1"/>
    <property type="molecule type" value="Genomic_DNA"/>
</dbReference>
<accession>A0A1M7LSC4</accession>
<evidence type="ECO:0000256" key="1">
    <source>
        <dbReference type="SAM" id="MobiDB-lite"/>
    </source>
</evidence>
<dbReference type="Proteomes" id="UP000184420">
    <property type="component" value="Unassembled WGS sequence"/>
</dbReference>
<name>A0A1M7LSC4_9BACT</name>
<dbReference type="AlphaFoldDB" id="A0A1M7LSC4"/>
<dbReference type="OrthoDB" id="1092914at2"/>
<evidence type="ECO:0008006" key="4">
    <source>
        <dbReference type="Google" id="ProtNLM"/>
    </source>
</evidence>
<feature type="compositionally biased region" description="Polar residues" evidence="1">
    <location>
        <begin position="264"/>
        <end position="274"/>
    </location>
</feature>
<proteinExistence type="predicted"/>
<organism evidence="2 3">
    <name type="scientific">Chitinophaga jiangningensis</name>
    <dbReference type="NCBI Taxonomy" id="1419482"/>
    <lineage>
        <taxon>Bacteria</taxon>
        <taxon>Pseudomonadati</taxon>
        <taxon>Bacteroidota</taxon>
        <taxon>Chitinophagia</taxon>
        <taxon>Chitinophagales</taxon>
        <taxon>Chitinophagaceae</taxon>
        <taxon>Chitinophaga</taxon>
    </lineage>
</organism>
<dbReference type="STRING" id="1419482.SAMN05444266_11194"/>
<dbReference type="RefSeq" id="WP_073086703.1">
    <property type="nucleotide sequence ID" value="NZ_FRBL01000011.1"/>
</dbReference>
<evidence type="ECO:0000313" key="2">
    <source>
        <dbReference type="EMBL" id="SHM80605.1"/>
    </source>
</evidence>
<reference evidence="2 3" key="1">
    <citation type="submission" date="2016-11" db="EMBL/GenBank/DDBJ databases">
        <authorList>
            <person name="Jaros S."/>
            <person name="Januszkiewicz K."/>
            <person name="Wedrychowicz H."/>
        </authorList>
    </citation>
    <scope>NUCLEOTIDE SEQUENCE [LARGE SCALE GENOMIC DNA]</scope>
    <source>
        <strain evidence="2 3">DSM 27406</strain>
    </source>
</reference>
<evidence type="ECO:0000313" key="3">
    <source>
        <dbReference type="Proteomes" id="UP000184420"/>
    </source>
</evidence>